<dbReference type="EMBL" id="RHHR01000070">
    <property type="protein sequence ID" value="RNB65868.1"/>
    <property type="molecule type" value="Genomic_DNA"/>
</dbReference>
<keyword evidence="1" id="KW-0472">Membrane</keyword>
<keyword evidence="3" id="KW-1185">Reference proteome</keyword>
<evidence type="ECO:0000256" key="1">
    <source>
        <dbReference type="SAM" id="Phobius"/>
    </source>
</evidence>
<accession>A0A3M8BR23</accession>
<organism evidence="2 3">
    <name type="scientific">Brevibacillus invocatus</name>
    <dbReference type="NCBI Taxonomy" id="173959"/>
    <lineage>
        <taxon>Bacteria</taxon>
        <taxon>Bacillati</taxon>
        <taxon>Bacillota</taxon>
        <taxon>Bacilli</taxon>
        <taxon>Bacillales</taxon>
        <taxon>Paenibacillaceae</taxon>
        <taxon>Brevibacillus</taxon>
    </lineage>
</organism>
<evidence type="ECO:0000313" key="3">
    <source>
        <dbReference type="Proteomes" id="UP000282028"/>
    </source>
</evidence>
<reference evidence="2 3" key="1">
    <citation type="submission" date="2018-10" db="EMBL/GenBank/DDBJ databases">
        <title>Phylogenomics of Brevibacillus.</title>
        <authorList>
            <person name="Dunlap C."/>
        </authorList>
    </citation>
    <scope>NUCLEOTIDE SEQUENCE [LARGE SCALE GENOMIC DNA]</scope>
    <source>
        <strain evidence="2 3">JCM 12215</strain>
    </source>
</reference>
<keyword evidence="1" id="KW-0812">Transmembrane</keyword>
<protein>
    <submittedName>
        <fullName evidence="2">Uncharacterized protein</fullName>
    </submittedName>
</protein>
<evidence type="ECO:0000313" key="2">
    <source>
        <dbReference type="EMBL" id="RNB65868.1"/>
    </source>
</evidence>
<keyword evidence="1" id="KW-1133">Transmembrane helix</keyword>
<feature type="transmembrane region" description="Helical" evidence="1">
    <location>
        <begin position="39"/>
        <end position="58"/>
    </location>
</feature>
<feature type="transmembrane region" description="Helical" evidence="1">
    <location>
        <begin position="70"/>
        <end position="90"/>
    </location>
</feature>
<comment type="caution">
    <text evidence="2">The sequence shown here is derived from an EMBL/GenBank/DDBJ whole genome shotgun (WGS) entry which is preliminary data.</text>
</comment>
<dbReference type="Proteomes" id="UP000282028">
    <property type="component" value="Unassembled WGS sequence"/>
</dbReference>
<name>A0A3M8BR23_9BACL</name>
<proteinExistence type="predicted"/>
<sequence>MLNSRNIETVMILLIISTIMWSAYTLFRMHRGKKRITTGKMIFSLVGGLLPLLILVFLSPLATIIGAGRVVPWLGLWNTMSSLIIWLAYYR</sequence>
<dbReference type="AlphaFoldDB" id="A0A3M8BR23"/>
<feature type="transmembrane region" description="Helical" evidence="1">
    <location>
        <begin position="6"/>
        <end position="27"/>
    </location>
</feature>
<gene>
    <name evidence="2" type="ORF">EDM52_23655</name>
</gene>